<comment type="caution">
    <text evidence="1">The sequence shown here is derived from an EMBL/GenBank/DDBJ whole genome shotgun (WGS) entry which is preliminary data.</text>
</comment>
<name>A0ACB8B941_9AGAM</name>
<sequence length="573" mass="60726">MPCIMMQFGRLALLTLFTGAVRASETTSLPQLQSPLGPVVNLGYAAYAGNSTSPTGELNGPVTFFGGIPFAQPPLGDLRFRAPQQLDETIKNGGDVPVFDARNFGPACIQQPAVVGVGSEDCLQLNVWKPSNATEGDNLPVVIYVYGGGFYYGTTQGFPMYDWVNQHPGGVIAVSMSYRLNVLGFLSGSAVRENGDENAGLLDQRAAFEWVQRHISKFGGDPNEVTIDGESAGGASIVMQVVAYGGTQGAPFKRAIAQSIGFGPTANSSQMETYFANVTEAAGCPNTGEAAMSCLRSASLGAIVSAVNHVPTGMVSPVIDGNFLPDFPSRLIASGNFSTVDFIGGHCTNDGRTFVGGSPSQFTSDEDVATIPFKRWPGVTNNTIQQALKLYPSPDTPGSPFTSQYDRAATMAGDIIFTCMDYFLAEQMSAVKGVKNVFAFRWNAPDPVLLAAAPYEGTMHTSDLYFLFDGTNSAGNAGFTFTPFNTTEESLSAAAIAYWTSFVTAGDPSSEKLASSPSWSPFAPAGQSSRMRIVLTEGTSPGTTASVMEALTPEHIERCQFWMQANVTAETTI</sequence>
<accession>A0ACB8B941</accession>
<gene>
    <name evidence="1" type="ORF">BV22DRAFT_1095700</name>
</gene>
<reference evidence="1" key="1">
    <citation type="journal article" date="2021" name="New Phytol.">
        <title>Evolutionary innovations through gain and loss of genes in the ectomycorrhizal Boletales.</title>
        <authorList>
            <person name="Wu G."/>
            <person name="Miyauchi S."/>
            <person name="Morin E."/>
            <person name="Kuo A."/>
            <person name="Drula E."/>
            <person name="Varga T."/>
            <person name="Kohler A."/>
            <person name="Feng B."/>
            <person name="Cao Y."/>
            <person name="Lipzen A."/>
            <person name="Daum C."/>
            <person name="Hundley H."/>
            <person name="Pangilinan J."/>
            <person name="Johnson J."/>
            <person name="Barry K."/>
            <person name="LaButti K."/>
            <person name="Ng V."/>
            <person name="Ahrendt S."/>
            <person name="Min B."/>
            <person name="Choi I.G."/>
            <person name="Park H."/>
            <person name="Plett J.M."/>
            <person name="Magnuson J."/>
            <person name="Spatafora J.W."/>
            <person name="Nagy L.G."/>
            <person name="Henrissat B."/>
            <person name="Grigoriev I.V."/>
            <person name="Yang Z.L."/>
            <person name="Xu J."/>
            <person name="Martin F.M."/>
        </authorList>
    </citation>
    <scope>NUCLEOTIDE SEQUENCE</scope>
    <source>
        <strain evidence="1">KUC20120723A-06</strain>
    </source>
</reference>
<evidence type="ECO:0000313" key="1">
    <source>
        <dbReference type="EMBL" id="KAH7921830.1"/>
    </source>
</evidence>
<organism evidence="1 2">
    <name type="scientific">Leucogyrophana mollusca</name>
    <dbReference type="NCBI Taxonomy" id="85980"/>
    <lineage>
        <taxon>Eukaryota</taxon>
        <taxon>Fungi</taxon>
        <taxon>Dikarya</taxon>
        <taxon>Basidiomycota</taxon>
        <taxon>Agaricomycotina</taxon>
        <taxon>Agaricomycetes</taxon>
        <taxon>Agaricomycetidae</taxon>
        <taxon>Boletales</taxon>
        <taxon>Boletales incertae sedis</taxon>
        <taxon>Leucogyrophana</taxon>
    </lineage>
</organism>
<dbReference type="Proteomes" id="UP000790709">
    <property type="component" value="Unassembled WGS sequence"/>
</dbReference>
<proteinExistence type="predicted"/>
<protein>
    <submittedName>
        <fullName evidence="1">Alpha/beta-hydrolase</fullName>
    </submittedName>
</protein>
<keyword evidence="2" id="KW-1185">Reference proteome</keyword>
<evidence type="ECO:0000313" key="2">
    <source>
        <dbReference type="Proteomes" id="UP000790709"/>
    </source>
</evidence>
<dbReference type="EMBL" id="MU266509">
    <property type="protein sequence ID" value="KAH7921830.1"/>
    <property type="molecule type" value="Genomic_DNA"/>
</dbReference>